<keyword evidence="2" id="KW-0547">Nucleotide-binding</keyword>
<evidence type="ECO:0000256" key="2">
    <source>
        <dbReference type="ARBA" id="ARBA00022741"/>
    </source>
</evidence>
<dbReference type="GO" id="GO:0022857">
    <property type="term" value="F:transmembrane transporter activity"/>
    <property type="evidence" value="ECO:0007669"/>
    <property type="project" value="InterPro"/>
</dbReference>
<evidence type="ECO:0000313" key="9">
    <source>
        <dbReference type="Proteomes" id="UP000630149"/>
    </source>
</evidence>
<dbReference type="InterPro" id="IPR017871">
    <property type="entry name" value="ABC_transporter-like_CS"/>
</dbReference>
<sequence>MLEVYNLDFDYPDKTVLRTIQFSVPAGSLLHLRGENGSGKSTLLKLLAGLLYPDQGQILYHEKDIHADRATYQQHICYVGHKPGISLGLTVAENCRFDLYYPSSTNKSIEALIANFGLQGMENKLCGLLSAGQRRRVGLIKLLFSRKALWLLDEPFVSLDQSAIFLLTDCLIQHLNQGGAIIMTSHQAIPLSGIPHQEYTLQ</sequence>
<organism evidence="8 9">
    <name type="scientific">Legionella impletisoli</name>
    <dbReference type="NCBI Taxonomy" id="343510"/>
    <lineage>
        <taxon>Bacteria</taxon>
        <taxon>Pseudomonadati</taxon>
        <taxon>Pseudomonadota</taxon>
        <taxon>Gammaproteobacteria</taxon>
        <taxon>Legionellales</taxon>
        <taxon>Legionellaceae</taxon>
        <taxon>Legionella</taxon>
    </lineage>
</organism>
<dbReference type="GO" id="GO:0017004">
    <property type="term" value="P:cytochrome complex assembly"/>
    <property type="evidence" value="ECO:0007669"/>
    <property type="project" value="UniProtKB-KW"/>
</dbReference>
<name>A0A917N8T7_9GAMM</name>
<dbReference type="OrthoDB" id="9800654at2"/>
<dbReference type="NCBIfam" id="NF010061">
    <property type="entry name" value="PRK13538.1"/>
    <property type="match status" value="1"/>
</dbReference>
<dbReference type="Gene3D" id="3.40.50.300">
    <property type="entry name" value="P-loop containing nucleotide triphosphate hydrolases"/>
    <property type="match status" value="1"/>
</dbReference>
<dbReference type="AlphaFoldDB" id="A0A917N8T7"/>
<reference evidence="8" key="2">
    <citation type="submission" date="2020-09" db="EMBL/GenBank/DDBJ databases">
        <authorList>
            <person name="Sun Q."/>
            <person name="Ohkuma M."/>
        </authorList>
    </citation>
    <scope>NUCLEOTIDE SEQUENCE</scope>
    <source>
        <strain evidence="8">JCM 13919</strain>
    </source>
</reference>
<keyword evidence="1" id="KW-0813">Transport</keyword>
<dbReference type="SUPFAM" id="SSF52540">
    <property type="entry name" value="P-loop containing nucleoside triphosphate hydrolases"/>
    <property type="match status" value="1"/>
</dbReference>
<evidence type="ECO:0000256" key="1">
    <source>
        <dbReference type="ARBA" id="ARBA00022448"/>
    </source>
</evidence>
<dbReference type="Proteomes" id="UP000630149">
    <property type="component" value="Unassembled WGS sequence"/>
</dbReference>
<gene>
    <name evidence="8" type="primary">ccmA</name>
    <name evidence="8" type="ORF">GCM10007966_04230</name>
</gene>
<protein>
    <submittedName>
        <fullName evidence="8">Cytochrome c biogenesis ATP-binding export protein CcmA</fullName>
    </submittedName>
</protein>
<dbReference type="InterPro" id="IPR003593">
    <property type="entry name" value="AAA+_ATPase"/>
</dbReference>
<keyword evidence="9" id="KW-1185">Reference proteome</keyword>
<dbReference type="NCBIfam" id="TIGR01189">
    <property type="entry name" value="ccmA"/>
    <property type="match status" value="1"/>
</dbReference>
<proteinExistence type="predicted"/>
<evidence type="ECO:0000256" key="3">
    <source>
        <dbReference type="ARBA" id="ARBA00022748"/>
    </source>
</evidence>
<dbReference type="PANTHER" id="PTHR43499">
    <property type="entry name" value="ABC TRANSPORTER I FAMILY MEMBER 1"/>
    <property type="match status" value="1"/>
</dbReference>
<keyword evidence="3" id="KW-0201">Cytochrome c-type biogenesis</keyword>
<accession>A0A917N8T7</accession>
<dbReference type="Pfam" id="PF00005">
    <property type="entry name" value="ABC_tran"/>
    <property type="match status" value="1"/>
</dbReference>
<keyword evidence="5" id="KW-1278">Translocase</keyword>
<evidence type="ECO:0000256" key="4">
    <source>
        <dbReference type="ARBA" id="ARBA00022840"/>
    </source>
</evidence>
<evidence type="ECO:0000256" key="6">
    <source>
        <dbReference type="ARBA" id="ARBA00023136"/>
    </source>
</evidence>
<dbReference type="EMBL" id="BMOB01000001">
    <property type="protein sequence ID" value="GGI78801.1"/>
    <property type="molecule type" value="Genomic_DNA"/>
</dbReference>
<reference evidence="8" key="1">
    <citation type="journal article" date="2014" name="Int. J. Syst. Evol. Microbiol.">
        <title>Complete genome sequence of Corynebacterium casei LMG S-19264T (=DSM 44701T), isolated from a smear-ripened cheese.</title>
        <authorList>
            <consortium name="US DOE Joint Genome Institute (JGI-PGF)"/>
            <person name="Walter F."/>
            <person name="Albersmeier A."/>
            <person name="Kalinowski J."/>
            <person name="Ruckert C."/>
        </authorList>
    </citation>
    <scope>NUCLEOTIDE SEQUENCE</scope>
    <source>
        <strain evidence="8">JCM 13919</strain>
    </source>
</reference>
<comment type="caution">
    <text evidence="8">The sequence shown here is derived from an EMBL/GenBank/DDBJ whole genome shotgun (WGS) entry which is preliminary data.</text>
</comment>
<dbReference type="SMART" id="SM00382">
    <property type="entry name" value="AAA"/>
    <property type="match status" value="1"/>
</dbReference>
<dbReference type="InterPro" id="IPR005895">
    <property type="entry name" value="ABC_transptr_haem_export_CcmA"/>
</dbReference>
<dbReference type="InterPro" id="IPR003439">
    <property type="entry name" value="ABC_transporter-like_ATP-bd"/>
</dbReference>
<feature type="domain" description="ABC transporter" evidence="7">
    <location>
        <begin position="2"/>
        <end position="201"/>
    </location>
</feature>
<keyword evidence="4 8" id="KW-0067">ATP-binding</keyword>
<dbReference type="InterPro" id="IPR027417">
    <property type="entry name" value="P-loop_NTPase"/>
</dbReference>
<evidence type="ECO:0000313" key="8">
    <source>
        <dbReference type="EMBL" id="GGI78801.1"/>
    </source>
</evidence>
<dbReference type="PANTHER" id="PTHR43499:SF1">
    <property type="entry name" value="ABC TRANSPORTER I FAMILY MEMBER 1"/>
    <property type="match status" value="1"/>
</dbReference>
<dbReference type="PROSITE" id="PS50893">
    <property type="entry name" value="ABC_TRANSPORTER_2"/>
    <property type="match status" value="1"/>
</dbReference>
<dbReference type="GO" id="GO:0005524">
    <property type="term" value="F:ATP binding"/>
    <property type="evidence" value="ECO:0007669"/>
    <property type="project" value="UniProtKB-KW"/>
</dbReference>
<dbReference type="RefSeq" id="WP_131775692.1">
    <property type="nucleotide sequence ID" value="NZ_CAAAIA010000001.1"/>
</dbReference>
<dbReference type="PROSITE" id="PS00211">
    <property type="entry name" value="ABC_TRANSPORTER_1"/>
    <property type="match status" value="1"/>
</dbReference>
<evidence type="ECO:0000259" key="7">
    <source>
        <dbReference type="PROSITE" id="PS50893"/>
    </source>
</evidence>
<keyword evidence="6" id="KW-0472">Membrane</keyword>
<dbReference type="GO" id="GO:0016887">
    <property type="term" value="F:ATP hydrolysis activity"/>
    <property type="evidence" value="ECO:0007669"/>
    <property type="project" value="InterPro"/>
</dbReference>
<evidence type="ECO:0000256" key="5">
    <source>
        <dbReference type="ARBA" id="ARBA00022967"/>
    </source>
</evidence>